<organism evidence="1 2">
    <name type="scientific">Naganishia cerealis</name>
    <dbReference type="NCBI Taxonomy" id="610337"/>
    <lineage>
        <taxon>Eukaryota</taxon>
        <taxon>Fungi</taxon>
        <taxon>Dikarya</taxon>
        <taxon>Basidiomycota</taxon>
        <taxon>Agaricomycotina</taxon>
        <taxon>Tremellomycetes</taxon>
        <taxon>Filobasidiales</taxon>
        <taxon>Filobasidiaceae</taxon>
        <taxon>Naganishia</taxon>
    </lineage>
</organism>
<evidence type="ECO:0000313" key="2">
    <source>
        <dbReference type="Proteomes" id="UP001241377"/>
    </source>
</evidence>
<name>A0ACC2W904_9TREE</name>
<evidence type="ECO:0000313" key="1">
    <source>
        <dbReference type="EMBL" id="KAJ9108250.1"/>
    </source>
</evidence>
<comment type="caution">
    <text evidence="1">The sequence shown here is derived from an EMBL/GenBank/DDBJ whole genome shotgun (WGS) entry which is preliminary data.</text>
</comment>
<gene>
    <name evidence="1" type="ORF">QFC19_002498</name>
</gene>
<dbReference type="EMBL" id="JASBWR010000021">
    <property type="protein sequence ID" value="KAJ9108250.1"/>
    <property type="molecule type" value="Genomic_DNA"/>
</dbReference>
<sequence length="308" mass="34074">MSSDTIHTHPQELPSALIIGGINTVARHLAVFLCGSQSEGVNDRPPLVKVSKVKEMFVRLAGDSGVSPAQSDDTVYAASLPPALRPSAYIRLTFPFYEMRSSSPSTGYGEAFLPNPEDKKKSKGFFGGGRDKEESYSEGFGMRPDGVRGRWWHEAVRAIGDIASQGSEVNERLNFAVVRVGEIYGEGYCDQSQVLGRLVVGHIYQYNKEEMKFLYNPDLRMHTVHVQDVVRSLFTTAQWISGLGQDARLEADRLAGITIPSAWYRATDAEKQALDAIVRRDDMGLKLVDKERKVTVPYFNVASPILSA</sequence>
<keyword evidence="2" id="KW-1185">Reference proteome</keyword>
<reference evidence="1" key="1">
    <citation type="submission" date="2023-04" db="EMBL/GenBank/DDBJ databases">
        <title>Draft Genome sequencing of Naganishia species isolated from polar environments using Oxford Nanopore Technology.</title>
        <authorList>
            <person name="Leo P."/>
            <person name="Venkateswaran K."/>
        </authorList>
    </citation>
    <scope>NUCLEOTIDE SEQUENCE</scope>
    <source>
        <strain evidence="1">MNA-CCFEE 5261</strain>
    </source>
</reference>
<protein>
    <submittedName>
        <fullName evidence="1">Uncharacterized protein</fullName>
    </submittedName>
</protein>
<accession>A0ACC2W904</accession>
<dbReference type="Proteomes" id="UP001241377">
    <property type="component" value="Unassembled WGS sequence"/>
</dbReference>
<proteinExistence type="predicted"/>